<evidence type="ECO:0000313" key="3">
    <source>
        <dbReference type="Proteomes" id="UP000015241"/>
    </source>
</evidence>
<evidence type="ECO:0000256" key="1">
    <source>
        <dbReference type="SAM" id="MobiDB-lite"/>
    </source>
</evidence>
<protein>
    <submittedName>
        <fullName evidence="2">Uncharacterized protein</fullName>
    </submittedName>
</protein>
<feature type="region of interest" description="Disordered" evidence="1">
    <location>
        <begin position="91"/>
        <end position="153"/>
    </location>
</feature>
<dbReference type="EMBL" id="KE504287">
    <property type="protein sequence ID" value="EPS93275.1"/>
    <property type="molecule type" value="Genomic_DNA"/>
</dbReference>
<sequence length="255" mass="27881">MPGQGIHIVVYVLDRILVVLRAVERVGGTSKPAAGTGAVLLTPYPGVISCVSHGHYRPHLELNASASLIIRATLSMPTVYVSRQPSLGPSGIQPYMDWESESSGSDTPPSPPSSDIDPNVAPRTPSPVDPPAVSIAGSWSPTSAITSSSEKKGAPLRAAGTACTLVAEAIPERFWEMLKDAHMDCRPVYDLMDDIWSLRQEWLEGELEKFTRKDIFPFNLSGYQLLLNILKHHGFENIEEDNDKLVHWVTFLQGL</sequence>
<dbReference type="HOGENOM" id="CLU_1092163_0_0_1"/>
<organism evidence="2 3">
    <name type="scientific">Fomitopsis schrenkii</name>
    <name type="common">Brown rot fungus</name>
    <dbReference type="NCBI Taxonomy" id="2126942"/>
    <lineage>
        <taxon>Eukaryota</taxon>
        <taxon>Fungi</taxon>
        <taxon>Dikarya</taxon>
        <taxon>Basidiomycota</taxon>
        <taxon>Agaricomycotina</taxon>
        <taxon>Agaricomycetes</taxon>
        <taxon>Polyporales</taxon>
        <taxon>Fomitopsis</taxon>
    </lineage>
</organism>
<reference evidence="2 3" key="1">
    <citation type="journal article" date="2012" name="Science">
        <title>The Paleozoic origin of enzymatic lignin decomposition reconstructed from 31 fungal genomes.</title>
        <authorList>
            <person name="Floudas D."/>
            <person name="Binder M."/>
            <person name="Riley R."/>
            <person name="Barry K."/>
            <person name="Blanchette R.A."/>
            <person name="Henrissat B."/>
            <person name="Martinez A.T."/>
            <person name="Otillar R."/>
            <person name="Spatafora J.W."/>
            <person name="Yadav J.S."/>
            <person name="Aerts A."/>
            <person name="Benoit I."/>
            <person name="Boyd A."/>
            <person name="Carlson A."/>
            <person name="Copeland A."/>
            <person name="Coutinho P.M."/>
            <person name="de Vries R.P."/>
            <person name="Ferreira P."/>
            <person name="Findley K."/>
            <person name="Foster B."/>
            <person name="Gaskell J."/>
            <person name="Glotzer D."/>
            <person name="Gorecki P."/>
            <person name="Heitman J."/>
            <person name="Hesse C."/>
            <person name="Hori C."/>
            <person name="Igarashi K."/>
            <person name="Jurgens J.A."/>
            <person name="Kallen N."/>
            <person name="Kersten P."/>
            <person name="Kohler A."/>
            <person name="Kuees U."/>
            <person name="Kumar T.K.A."/>
            <person name="Kuo A."/>
            <person name="LaButti K."/>
            <person name="Larrondo L.F."/>
            <person name="Lindquist E."/>
            <person name="Ling A."/>
            <person name="Lombard V."/>
            <person name="Lucas S."/>
            <person name="Lundell T."/>
            <person name="Martin R."/>
            <person name="McLaughlin D.J."/>
            <person name="Morgenstern I."/>
            <person name="Morin E."/>
            <person name="Murat C."/>
            <person name="Nagy L.G."/>
            <person name="Nolan M."/>
            <person name="Ohm R.A."/>
            <person name="Patyshakuliyeva A."/>
            <person name="Rokas A."/>
            <person name="Ruiz-Duenas F.J."/>
            <person name="Sabat G."/>
            <person name="Salamov A."/>
            <person name="Samejima M."/>
            <person name="Schmutz J."/>
            <person name="Slot J.C."/>
            <person name="St John F."/>
            <person name="Stenlid J."/>
            <person name="Sun H."/>
            <person name="Sun S."/>
            <person name="Syed K."/>
            <person name="Tsang A."/>
            <person name="Wiebenga A."/>
            <person name="Young D."/>
            <person name="Pisabarro A."/>
            <person name="Eastwood D.C."/>
            <person name="Martin F."/>
            <person name="Cullen D."/>
            <person name="Grigoriev I.V."/>
            <person name="Hibbett D.S."/>
        </authorList>
    </citation>
    <scope>NUCLEOTIDE SEQUENCE</scope>
    <source>
        <strain evidence="3">FP-58527</strain>
    </source>
</reference>
<gene>
    <name evidence="2" type="ORF">FOMPIDRAFT_1020669</name>
</gene>
<dbReference type="InParanoid" id="S8EUD4"/>
<dbReference type="AlphaFoldDB" id="S8EUD4"/>
<keyword evidence="3" id="KW-1185">Reference proteome</keyword>
<proteinExistence type="predicted"/>
<name>S8EUD4_FOMSC</name>
<evidence type="ECO:0000313" key="2">
    <source>
        <dbReference type="EMBL" id="EPS93275.1"/>
    </source>
</evidence>
<feature type="non-terminal residue" evidence="2">
    <location>
        <position position="255"/>
    </location>
</feature>
<feature type="compositionally biased region" description="Low complexity" evidence="1">
    <location>
        <begin position="101"/>
        <end position="118"/>
    </location>
</feature>
<feature type="compositionally biased region" description="Low complexity" evidence="1">
    <location>
        <begin position="138"/>
        <end position="148"/>
    </location>
</feature>
<accession>S8EUD4</accession>
<dbReference type="Proteomes" id="UP000015241">
    <property type="component" value="Unassembled WGS sequence"/>
</dbReference>